<dbReference type="GO" id="GO:0003676">
    <property type="term" value="F:nucleic acid binding"/>
    <property type="evidence" value="ECO:0007669"/>
    <property type="project" value="InterPro"/>
</dbReference>
<evidence type="ECO:0000256" key="1">
    <source>
        <dbReference type="PROSITE-ProRule" id="PRU00047"/>
    </source>
</evidence>
<proteinExistence type="predicted"/>
<dbReference type="Gene3D" id="4.10.60.10">
    <property type="entry name" value="Zinc finger, CCHC-type"/>
    <property type="match status" value="1"/>
</dbReference>
<feature type="compositionally biased region" description="Polar residues" evidence="2">
    <location>
        <begin position="656"/>
        <end position="671"/>
    </location>
</feature>
<dbReference type="AlphaFoldDB" id="A0A699HD12"/>
<protein>
    <recommendedName>
        <fullName evidence="3">CCHC-type domain-containing protein</fullName>
    </recommendedName>
</protein>
<evidence type="ECO:0000256" key="2">
    <source>
        <dbReference type="SAM" id="MobiDB-lite"/>
    </source>
</evidence>
<name>A0A699HD12_TANCI</name>
<dbReference type="PROSITE" id="PS50158">
    <property type="entry name" value="ZF_CCHC"/>
    <property type="match status" value="1"/>
</dbReference>
<comment type="caution">
    <text evidence="4">The sequence shown here is derived from an EMBL/GenBank/DDBJ whole genome shotgun (WGS) entry which is preliminary data.</text>
</comment>
<keyword evidence="1" id="KW-0863">Zinc-finger</keyword>
<dbReference type="InterPro" id="IPR001878">
    <property type="entry name" value="Znf_CCHC"/>
</dbReference>
<dbReference type="SUPFAM" id="SSF57756">
    <property type="entry name" value="Retrovirus zinc finger-like domains"/>
    <property type="match status" value="1"/>
</dbReference>
<keyword evidence="1" id="KW-0479">Metal-binding</keyword>
<accession>A0A699HD12</accession>
<evidence type="ECO:0000259" key="3">
    <source>
        <dbReference type="PROSITE" id="PS50158"/>
    </source>
</evidence>
<dbReference type="Pfam" id="PF00098">
    <property type="entry name" value="zf-CCHC"/>
    <property type="match status" value="1"/>
</dbReference>
<reference evidence="4" key="1">
    <citation type="journal article" date="2019" name="Sci. Rep.">
        <title>Draft genome of Tanacetum cinerariifolium, the natural source of mosquito coil.</title>
        <authorList>
            <person name="Yamashiro T."/>
            <person name="Shiraishi A."/>
            <person name="Satake H."/>
            <person name="Nakayama K."/>
        </authorList>
    </citation>
    <scope>NUCLEOTIDE SEQUENCE</scope>
</reference>
<dbReference type="InterPro" id="IPR036875">
    <property type="entry name" value="Znf_CCHC_sf"/>
</dbReference>
<feature type="non-terminal residue" evidence="4">
    <location>
        <position position="1"/>
    </location>
</feature>
<keyword evidence="1" id="KW-0862">Zinc</keyword>
<dbReference type="GO" id="GO:0008270">
    <property type="term" value="F:zinc ion binding"/>
    <property type="evidence" value="ECO:0007669"/>
    <property type="project" value="UniProtKB-KW"/>
</dbReference>
<dbReference type="EMBL" id="BKCJ010134393">
    <property type="protein sequence ID" value="GEX85202.1"/>
    <property type="molecule type" value="Genomic_DNA"/>
</dbReference>
<gene>
    <name evidence="4" type="ORF">Tci_357177</name>
</gene>
<organism evidence="4">
    <name type="scientific">Tanacetum cinerariifolium</name>
    <name type="common">Dalmatian daisy</name>
    <name type="synonym">Chrysanthemum cinerariifolium</name>
    <dbReference type="NCBI Taxonomy" id="118510"/>
    <lineage>
        <taxon>Eukaryota</taxon>
        <taxon>Viridiplantae</taxon>
        <taxon>Streptophyta</taxon>
        <taxon>Embryophyta</taxon>
        <taxon>Tracheophyta</taxon>
        <taxon>Spermatophyta</taxon>
        <taxon>Magnoliopsida</taxon>
        <taxon>eudicotyledons</taxon>
        <taxon>Gunneridae</taxon>
        <taxon>Pentapetalae</taxon>
        <taxon>asterids</taxon>
        <taxon>campanulids</taxon>
        <taxon>Asterales</taxon>
        <taxon>Asteraceae</taxon>
        <taxon>Asteroideae</taxon>
        <taxon>Anthemideae</taxon>
        <taxon>Anthemidinae</taxon>
        <taxon>Tanacetum</taxon>
    </lineage>
</organism>
<feature type="region of interest" description="Disordered" evidence="2">
    <location>
        <begin position="644"/>
        <end position="691"/>
    </location>
</feature>
<dbReference type="SMART" id="SM00343">
    <property type="entry name" value="ZnF_C2HC"/>
    <property type="match status" value="1"/>
</dbReference>
<sequence>GLQDFTNHCSINLIISQSIVMANLSKDIQCAGFDTQPPMLDRTDFAPWKQRIRLYYRGKENGVNILKSIDKGPYQMGTVREPLAEGTEGAPHLGPERPRVYSDLSPEEKDRYNADIQATNILLQGLPKDIYTLINHYTDAKTFGTMNIKMTMSRMQLSSKFVNNMLPEWGRFVIAVKLNRGLRDSNYDQLYAYLKQHETNAKENKLMLERFSQHTVDPLVLMSNVSNQQRYSPSSSTSSSSHVPQHLADNAHLDSIQDGRVVVQNVQGLQNRGQGMNPRGGGTAGYEGVQNRVGNANLGQARQVKCYNCNGTGHIARNCTQPKRPQNSEYYKDNMLLMQAQENGLTLDAEQLLFLAGGQDNAFDDDVDEQHALTAQTIFMANLSSADPVNDEAGPSYDSDILSEVQDHDHYQDAVCTHHEEHTMHDSLQLNHVVDSHADYTSDSNMIPYAELANLRDKSHHDNQEELINRFSKLEHYKELYDSIKITRAKHIEQVTALTTENVNLKAQILEKVNSVSKNQVKPKVLAREKYAIDVEPIVPRLRNNKDAHLDYLRHLEESVETIRDIVDEAKVVRPLDRSIVSACRYTKHSQELLEYAIGTCPQDSQQRDKQLVHIPLIRKKQVTFAKPSDKSNSNTHKIVAKVNTQKTNVHVPPSTRVNSCPNASGSQPKSNTKKNRISPAKGVNKLPVED</sequence>
<feature type="domain" description="CCHC-type" evidence="3">
    <location>
        <begin position="305"/>
        <end position="321"/>
    </location>
</feature>
<evidence type="ECO:0000313" key="4">
    <source>
        <dbReference type="EMBL" id="GEX85202.1"/>
    </source>
</evidence>